<dbReference type="Proteomes" id="UP000030653">
    <property type="component" value="Unassembled WGS sequence"/>
</dbReference>
<name>M5FQ03_DACPD</name>
<dbReference type="InterPro" id="IPR001138">
    <property type="entry name" value="Zn2Cys6_DnaBD"/>
</dbReference>
<feature type="domain" description="Zn(2)-C6 fungal-type" evidence="2">
    <location>
        <begin position="170"/>
        <end position="206"/>
    </location>
</feature>
<feature type="compositionally biased region" description="Polar residues" evidence="1">
    <location>
        <begin position="102"/>
        <end position="116"/>
    </location>
</feature>
<evidence type="ECO:0000313" key="4">
    <source>
        <dbReference type="Proteomes" id="UP000030653"/>
    </source>
</evidence>
<gene>
    <name evidence="3" type="ORF">DACRYDRAFT_110227</name>
</gene>
<reference evidence="3 4" key="1">
    <citation type="journal article" date="2012" name="Science">
        <title>The Paleozoic origin of enzymatic lignin decomposition reconstructed from 31 fungal genomes.</title>
        <authorList>
            <person name="Floudas D."/>
            <person name="Binder M."/>
            <person name="Riley R."/>
            <person name="Barry K."/>
            <person name="Blanchette R.A."/>
            <person name="Henrissat B."/>
            <person name="Martinez A.T."/>
            <person name="Otillar R."/>
            <person name="Spatafora J.W."/>
            <person name="Yadav J.S."/>
            <person name="Aerts A."/>
            <person name="Benoit I."/>
            <person name="Boyd A."/>
            <person name="Carlson A."/>
            <person name="Copeland A."/>
            <person name="Coutinho P.M."/>
            <person name="de Vries R.P."/>
            <person name="Ferreira P."/>
            <person name="Findley K."/>
            <person name="Foster B."/>
            <person name="Gaskell J."/>
            <person name="Glotzer D."/>
            <person name="Gorecki P."/>
            <person name="Heitman J."/>
            <person name="Hesse C."/>
            <person name="Hori C."/>
            <person name="Igarashi K."/>
            <person name="Jurgens J.A."/>
            <person name="Kallen N."/>
            <person name="Kersten P."/>
            <person name="Kohler A."/>
            <person name="Kuees U."/>
            <person name="Kumar T.K.A."/>
            <person name="Kuo A."/>
            <person name="LaButti K."/>
            <person name="Larrondo L.F."/>
            <person name="Lindquist E."/>
            <person name="Ling A."/>
            <person name="Lombard V."/>
            <person name="Lucas S."/>
            <person name="Lundell T."/>
            <person name="Martin R."/>
            <person name="McLaughlin D.J."/>
            <person name="Morgenstern I."/>
            <person name="Morin E."/>
            <person name="Murat C."/>
            <person name="Nagy L.G."/>
            <person name="Nolan M."/>
            <person name="Ohm R.A."/>
            <person name="Patyshakuliyeva A."/>
            <person name="Rokas A."/>
            <person name="Ruiz-Duenas F.J."/>
            <person name="Sabat G."/>
            <person name="Salamov A."/>
            <person name="Samejima M."/>
            <person name="Schmutz J."/>
            <person name="Slot J.C."/>
            <person name="St John F."/>
            <person name="Stenlid J."/>
            <person name="Sun H."/>
            <person name="Sun S."/>
            <person name="Syed K."/>
            <person name="Tsang A."/>
            <person name="Wiebenga A."/>
            <person name="Young D."/>
            <person name="Pisabarro A."/>
            <person name="Eastwood D.C."/>
            <person name="Martin F."/>
            <person name="Cullen D."/>
            <person name="Grigoriev I.V."/>
            <person name="Hibbett D.S."/>
        </authorList>
    </citation>
    <scope>NUCLEOTIDE SEQUENCE [LARGE SCALE GENOMIC DNA]</scope>
    <source>
        <strain evidence="3 4">DJM-731 SS1</strain>
    </source>
</reference>
<dbReference type="AlphaFoldDB" id="M5FQ03"/>
<dbReference type="InterPro" id="IPR036864">
    <property type="entry name" value="Zn2-C6_fun-type_DNA-bd_sf"/>
</dbReference>
<dbReference type="PROSITE" id="PS50048">
    <property type="entry name" value="ZN2_CY6_FUNGAL_2"/>
    <property type="match status" value="1"/>
</dbReference>
<proteinExistence type="predicted"/>
<dbReference type="GO" id="GO:0008270">
    <property type="term" value="F:zinc ion binding"/>
    <property type="evidence" value="ECO:0007669"/>
    <property type="project" value="InterPro"/>
</dbReference>
<dbReference type="EMBL" id="JH795871">
    <property type="protein sequence ID" value="EJT98890.1"/>
    <property type="molecule type" value="Genomic_DNA"/>
</dbReference>
<organism evidence="3 4">
    <name type="scientific">Dacryopinax primogenitus (strain DJM 731)</name>
    <name type="common">Brown rot fungus</name>
    <dbReference type="NCBI Taxonomy" id="1858805"/>
    <lineage>
        <taxon>Eukaryota</taxon>
        <taxon>Fungi</taxon>
        <taxon>Dikarya</taxon>
        <taxon>Basidiomycota</taxon>
        <taxon>Agaricomycotina</taxon>
        <taxon>Dacrymycetes</taxon>
        <taxon>Dacrymycetales</taxon>
        <taxon>Dacrymycetaceae</taxon>
        <taxon>Dacryopinax</taxon>
    </lineage>
</organism>
<accession>M5FQ03</accession>
<dbReference type="HOGENOM" id="CLU_930728_0_0_1"/>
<dbReference type="GO" id="GO:0000981">
    <property type="term" value="F:DNA-binding transcription factor activity, RNA polymerase II-specific"/>
    <property type="evidence" value="ECO:0007669"/>
    <property type="project" value="InterPro"/>
</dbReference>
<dbReference type="RefSeq" id="XP_040625788.1">
    <property type="nucleotide sequence ID" value="XM_040769027.1"/>
</dbReference>
<dbReference type="GeneID" id="63684089"/>
<dbReference type="OrthoDB" id="2309723at2759"/>
<dbReference type="SUPFAM" id="SSF57701">
    <property type="entry name" value="Zn2/Cys6 DNA-binding domain"/>
    <property type="match status" value="1"/>
</dbReference>
<feature type="region of interest" description="Disordered" evidence="1">
    <location>
        <begin position="82"/>
        <end position="119"/>
    </location>
</feature>
<dbReference type="Gene3D" id="4.10.240.10">
    <property type="entry name" value="Zn(2)-C6 fungal-type DNA-binding domain"/>
    <property type="match status" value="1"/>
</dbReference>
<keyword evidence="4" id="KW-1185">Reference proteome</keyword>
<evidence type="ECO:0000256" key="1">
    <source>
        <dbReference type="SAM" id="MobiDB-lite"/>
    </source>
</evidence>
<evidence type="ECO:0000313" key="3">
    <source>
        <dbReference type="EMBL" id="EJT98890.1"/>
    </source>
</evidence>
<sequence length="299" mass="34590">MAYVNHELHAQYYPVESAAYSSPPQQLASFAFSTAVSYHPTSLETSHAQSVHDTSLQTVFYPQELYPQDVPPLLEYPDSERSELLPKAEPESNPTELDESLGTVQSSATKPDNNPETAVGVKRQEAHNVDYYTPPLSESPRELSGEEVDPDAKRLYALQCRRRNGHPHVACYHCKHRKMKCDSKVYDRDGRPWCQPCIDRRGPCYWPPQYHQYIMEAHANAMARGEVLTNNMDDFDPGKCFERTSWSWRRNLQTGRNEFDDKDEPETRRRKRRSRLYNWWDIFSVPETIGEENSEDAAT</sequence>
<protein>
    <recommendedName>
        <fullName evidence="2">Zn(2)-C6 fungal-type domain-containing protein</fullName>
    </recommendedName>
</protein>
<dbReference type="PROSITE" id="PS00463">
    <property type="entry name" value="ZN2_CY6_FUNGAL_1"/>
    <property type="match status" value="1"/>
</dbReference>
<evidence type="ECO:0000259" key="2">
    <source>
        <dbReference type="PROSITE" id="PS50048"/>
    </source>
</evidence>